<accession>A0A3B1D2G4</accession>
<name>A0A3B1D2G4_9ZZZZ</name>
<sequence>MSAVVQDALRIARIERLKNEFNQIQDYWSKKAKEKGILTEKDLAHYLKK</sequence>
<reference evidence="1" key="1">
    <citation type="submission" date="2018-06" db="EMBL/GenBank/DDBJ databases">
        <authorList>
            <person name="Zhirakovskaya E."/>
        </authorList>
    </citation>
    <scope>NUCLEOTIDE SEQUENCE</scope>
</reference>
<gene>
    <name evidence="1" type="ORF">MNBD_NITROSPIRAE01-1349</name>
</gene>
<dbReference type="AlphaFoldDB" id="A0A3B1D2G4"/>
<organism evidence="1">
    <name type="scientific">hydrothermal vent metagenome</name>
    <dbReference type="NCBI Taxonomy" id="652676"/>
    <lineage>
        <taxon>unclassified sequences</taxon>
        <taxon>metagenomes</taxon>
        <taxon>ecological metagenomes</taxon>
    </lineage>
</organism>
<proteinExistence type="predicted"/>
<protein>
    <submittedName>
        <fullName evidence="1">Uncharacterized protein</fullName>
    </submittedName>
</protein>
<dbReference type="EMBL" id="UOGF01000100">
    <property type="protein sequence ID" value="VAX32991.1"/>
    <property type="molecule type" value="Genomic_DNA"/>
</dbReference>
<evidence type="ECO:0000313" key="1">
    <source>
        <dbReference type="EMBL" id="VAX32991.1"/>
    </source>
</evidence>